<evidence type="ECO:0000313" key="1">
    <source>
        <dbReference type="EMBL" id="RBA15836.1"/>
    </source>
</evidence>
<organism evidence="1 2">
    <name type="scientific">Gibberella intermedia</name>
    <name type="common">Bulb rot disease fungus</name>
    <name type="synonym">Fusarium proliferatum</name>
    <dbReference type="NCBI Taxonomy" id="948311"/>
    <lineage>
        <taxon>Eukaryota</taxon>
        <taxon>Fungi</taxon>
        <taxon>Dikarya</taxon>
        <taxon>Ascomycota</taxon>
        <taxon>Pezizomycotina</taxon>
        <taxon>Sordariomycetes</taxon>
        <taxon>Hypocreomycetidae</taxon>
        <taxon>Hypocreales</taxon>
        <taxon>Nectriaceae</taxon>
        <taxon>Fusarium</taxon>
        <taxon>Fusarium fujikuroi species complex</taxon>
    </lineage>
</organism>
<gene>
    <name evidence="1" type="ORF">FPRO05_12057</name>
</gene>
<dbReference type="Proteomes" id="UP000251714">
    <property type="component" value="Unassembled WGS sequence"/>
</dbReference>
<proteinExistence type="predicted"/>
<dbReference type="AlphaFoldDB" id="A0A365N506"/>
<protein>
    <submittedName>
        <fullName evidence="1">Uncharacterized protein</fullName>
    </submittedName>
</protein>
<name>A0A365N506_GIBIN</name>
<comment type="caution">
    <text evidence="1">The sequence shown here is derived from an EMBL/GenBank/DDBJ whole genome shotgun (WGS) entry which is preliminary data.</text>
</comment>
<sequence>MDTRVDAMDNRIGSVEANLTRRIDNMGSTINQRLNNIDAFIKNVDARARNAQARRLGVQYTPLVKTNGQQIRNFPCTFETVDCLTGMSTRRFFLALFPPVTYCLHLQPHLPAESRRANA</sequence>
<dbReference type="EMBL" id="PKMI01000020">
    <property type="protein sequence ID" value="RBA15836.1"/>
    <property type="molecule type" value="Genomic_DNA"/>
</dbReference>
<evidence type="ECO:0000313" key="2">
    <source>
        <dbReference type="Proteomes" id="UP000251714"/>
    </source>
</evidence>
<reference evidence="1 2" key="1">
    <citation type="submission" date="2017-12" db="EMBL/GenBank/DDBJ databases">
        <title>Genome sequence of the mycotoxigenic crop pathogen Fusarium proliferatum, strain ITEM 2341 from Date Palm.</title>
        <authorList>
            <person name="Almiman B.F."/>
            <person name="Shittu T.A."/>
            <person name="Muthumeenakshi S."/>
            <person name="Baroncelli R."/>
            <person name="Sreenivasaprasada S."/>
        </authorList>
    </citation>
    <scope>NUCLEOTIDE SEQUENCE [LARGE SCALE GENOMIC DNA]</scope>
    <source>
        <strain evidence="1 2">ITEM 2341</strain>
    </source>
</reference>
<accession>A0A365N506</accession>